<dbReference type="InterPro" id="IPR015943">
    <property type="entry name" value="WD40/YVTN_repeat-like_dom_sf"/>
</dbReference>
<accession>A0A9P6R2H7</accession>
<evidence type="ECO:0000256" key="3">
    <source>
        <dbReference type="PROSITE-ProRule" id="PRU00221"/>
    </source>
</evidence>
<gene>
    <name evidence="5" type="ORF">BGZ97_012060</name>
</gene>
<feature type="repeat" description="WD" evidence="3">
    <location>
        <begin position="460"/>
        <end position="504"/>
    </location>
</feature>
<dbReference type="PROSITE" id="PS50294">
    <property type="entry name" value="WD_REPEATS_REGION"/>
    <property type="match status" value="1"/>
</dbReference>
<sequence>MASASLSIPIAFWSQSTPTATISATLACDGYVVAGLEEGLIWVFKATCGPTNASFVVGQPKDIVSLEPCTLLVGHSSRITALQSMHVDGDTKSTCEWILISASEDGEVKKWNLIDGRCLQSNPFAFIGVPTYLGVINTVEKTVSGPKFILCAGLSNEACILDATSLEVVRVWGGHQDWVYCTALPGDDQHQSRILSVSADCKLSLWIFDTASLAVVKSKVFEICSKTNDSIVSLVACRQDSSWAALVTRSNVQIVCLQSQKRACYMVPCPEGEALAGAEFVCSKDIIIWTQSGHVFYYSLAELQQRNSHPKVDVLEHSAMEPRYDTSSGESSIGATAAVSDWKPPSDYPPSVMVFSNADSHYFLNLQNTLQGLHCSSANLLGVSSDQHQGKVDSVHGTLVQWHPHKSLTSPSVTFSTMLNDTLVALGHDSGDVRVCPVDEALLGLASGFAQKHSKETTVLKGHIGPISSIFTTDDLMDRSFILTGGKDCSARIWNVESGTEVACFNNHSRPVTHFLQVPDDVNSRVKRSVISIAEDHSIAIISIEEMSCVYLFGGYEHALVSIQWRPPEDYIILWHADETAFVWQMQTGHLDRIVKGETARAIMADSRWKVCEISPRRPTASKRPFDCMTVPLGVPGSKATVPVLVMNLKYVLTILSPTRHTDQPSDQPGSKSSAVISPEPQISTRHRHIFSGQSRISAKAKSGAVEEPAPLSEMARKCLRAAKVVLGLLVTEDDAYAVSIRNLLDISPPTRAIALGLRGAYGNFSIRAPVSESRESDSWCVSPTMTASKLIGILALSKMIATAQDLDVDMDTWSRGYCNATQDSVGQNFCPPSLSFLAKYWQDPQVEIQEVTKTILLSAIGRMSKADIASLVKYWSAFLPAAALPDSCSSQFMARSAIILGIIGAENAEALPEKVRKLAALSLTILLNDDSRVSYKVASIDLLSQGFATWQPFIRADAVLKTLFLMAMDTQTANSLVSRRARRAIAQIALVNPALFATTLTQDILDSKRPSDRVGLLKLISNPTVLYNGIPRLAEAIVKSLDPTVPNMRESLLPVGTSVLLDLVQSYPQLDVHVGSQKLAVGTAEGPIVVYDLHTATRWQILEGHTKTASAVAFSRDGKTIVSCSVKEGSVRFWQPNPGFFGMLMGGSSLWSPKSSSAGGGGGGSGHPGSMPSLSSQQSSRSFDFALQDSIVTGSEEQLLNHIRLEWTGDRVAKLSIYDHIMSFNV</sequence>
<dbReference type="Gene3D" id="2.130.10.10">
    <property type="entry name" value="YVTN repeat-like/Quinoprotein amine dehydrogenase"/>
    <property type="match status" value="3"/>
</dbReference>
<evidence type="ECO:0000313" key="5">
    <source>
        <dbReference type="EMBL" id="KAG0311133.1"/>
    </source>
</evidence>
<feature type="compositionally biased region" description="Low complexity" evidence="4">
    <location>
        <begin position="1169"/>
        <end position="1178"/>
    </location>
</feature>
<evidence type="ECO:0000313" key="6">
    <source>
        <dbReference type="Proteomes" id="UP000823405"/>
    </source>
</evidence>
<keyword evidence="2" id="KW-0677">Repeat</keyword>
<dbReference type="GO" id="GO:0005737">
    <property type="term" value="C:cytoplasm"/>
    <property type="evidence" value="ECO:0007669"/>
    <property type="project" value="TreeGrafter"/>
</dbReference>
<evidence type="ECO:0008006" key="7">
    <source>
        <dbReference type="Google" id="ProtNLM"/>
    </source>
</evidence>
<feature type="region of interest" description="Disordered" evidence="4">
    <location>
        <begin position="1153"/>
        <end position="1178"/>
    </location>
</feature>
<dbReference type="InterPro" id="IPR036322">
    <property type="entry name" value="WD40_repeat_dom_sf"/>
</dbReference>
<keyword evidence="1 3" id="KW-0853">WD repeat</keyword>
<dbReference type="Proteomes" id="UP000823405">
    <property type="component" value="Unassembled WGS sequence"/>
</dbReference>
<dbReference type="PANTHER" id="PTHR44099:SF4">
    <property type="entry name" value="RABCONNECTIN-3B, ISOFORM A"/>
    <property type="match status" value="1"/>
</dbReference>
<proteinExistence type="predicted"/>
<dbReference type="InterPro" id="IPR019775">
    <property type="entry name" value="WD40_repeat_CS"/>
</dbReference>
<feature type="compositionally biased region" description="Gly residues" evidence="4">
    <location>
        <begin position="1159"/>
        <end position="1168"/>
    </location>
</feature>
<dbReference type="EMBL" id="JAAAIN010000752">
    <property type="protein sequence ID" value="KAG0311133.1"/>
    <property type="molecule type" value="Genomic_DNA"/>
</dbReference>
<dbReference type="PROSITE" id="PS00678">
    <property type="entry name" value="WD_REPEATS_1"/>
    <property type="match status" value="1"/>
</dbReference>
<feature type="compositionally biased region" description="Polar residues" evidence="4">
    <location>
        <begin position="665"/>
        <end position="679"/>
    </location>
</feature>
<dbReference type="Pfam" id="PF00400">
    <property type="entry name" value="WD40"/>
    <property type="match status" value="4"/>
</dbReference>
<protein>
    <recommendedName>
        <fullName evidence="7">WD40 repeat-like protein</fullName>
    </recommendedName>
</protein>
<keyword evidence="6" id="KW-1185">Reference proteome</keyword>
<dbReference type="SMART" id="SM00320">
    <property type="entry name" value="WD40"/>
    <property type="match status" value="6"/>
</dbReference>
<evidence type="ECO:0000256" key="2">
    <source>
        <dbReference type="ARBA" id="ARBA00022737"/>
    </source>
</evidence>
<dbReference type="PROSITE" id="PS50082">
    <property type="entry name" value="WD_REPEATS_2"/>
    <property type="match status" value="2"/>
</dbReference>
<dbReference type="SUPFAM" id="SSF50978">
    <property type="entry name" value="WD40 repeat-like"/>
    <property type="match status" value="2"/>
</dbReference>
<feature type="repeat" description="WD" evidence="3">
    <location>
        <begin position="1103"/>
        <end position="1136"/>
    </location>
</feature>
<comment type="caution">
    <text evidence="5">The sequence shown here is derived from an EMBL/GenBank/DDBJ whole genome shotgun (WGS) entry which is preliminary data.</text>
</comment>
<feature type="region of interest" description="Disordered" evidence="4">
    <location>
        <begin position="660"/>
        <end position="679"/>
    </location>
</feature>
<evidence type="ECO:0000256" key="1">
    <source>
        <dbReference type="ARBA" id="ARBA00022574"/>
    </source>
</evidence>
<name>A0A9P6R2H7_9FUNG</name>
<reference evidence="5" key="1">
    <citation type="journal article" date="2020" name="Fungal Divers.">
        <title>Resolving the Mortierellaceae phylogeny through synthesis of multi-gene phylogenetics and phylogenomics.</title>
        <authorList>
            <person name="Vandepol N."/>
            <person name="Liber J."/>
            <person name="Desiro A."/>
            <person name="Na H."/>
            <person name="Kennedy M."/>
            <person name="Barry K."/>
            <person name="Grigoriev I.V."/>
            <person name="Miller A.N."/>
            <person name="O'Donnell K."/>
            <person name="Stajich J.E."/>
            <person name="Bonito G."/>
        </authorList>
    </citation>
    <scope>NUCLEOTIDE SEQUENCE</scope>
    <source>
        <strain evidence="5">NVP60</strain>
    </source>
</reference>
<dbReference type="PANTHER" id="PTHR44099">
    <property type="entry name" value="RABCONNECTIN-3B, ISOFORM A"/>
    <property type="match status" value="1"/>
</dbReference>
<dbReference type="InterPro" id="IPR001680">
    <property type="entry name" value="WD40_rpt"/>
</dbReference>
<dbReference type="InterPro" id="IPR049916">
    <property type="entry name" value="WDR72-like"/>
</dbReference>
<dbReference type="OrthoDB" id="338622at2759"/>
<evidence type="ECO:0000256" key="4">
    <source>
        <dbReference type="SAM" id="MobiDB-lite"/>
    </source>
</evidence>
<organism evidence="5 6">
    <name type="scientific">Linnemannia gamsii</name>
    <dbReference type="NCBI Taxonomy" id="64522"/>
    <lineage>
        <taxon>Eukaryota</taxon>
        <taxon>Fungi</taxon>
        <taxon>Fungi incertae sedis</taxon>
        <taxon>Mucoromycota</taxon>
        <taxon>Mortierellomycotina</taxon>
        <taxon>Mortierellomycetes</taxon>
        <taxon>Mortierellales</taxon>
        <taxon>Mortierellaceae</taxon>
        <taxon>Linnemannia</taxon>
    </lineage>
</organism>
<dbReference type="AlphaFoldDB" id="A0A9P6R2H7"/>